<evidence type="ECO:0000256" key="8">
    <source>
        <dbReference type="ARBA" id="ARBA00023128"/>
    </source>
</evidence>
<evidence type="ECO:0000256" key="6">
    <source>
        <dbReference type="ARBA" id="ARBA00022946"/>
    </source>
</evidence>
<dbReference type="GO" id="GO:0006123">
    <property type="term" value="P:mitochondrial electron transport, cytochrome c to oxygen"/>
    <property type="evidence" value="ECO:0007669"/>
    <property type="project" value="TreeGrafter"/>
</dbReference>
<comment type="pathway">
    <text evidence="2">Energy metabolism; oxidative phosphorylation.</text>
</comment>
<dbReference type="PANTHER" id="PTHR11504:SF0">
    <property type="entry name" value="CYTOCHROME C OXIDASE SUBUNIT"/>
    <property type="match status" value="1"/>
</dbReference>
<keyword evidence="6" id="KW-0809">Transit peptide</keyword>
<dbReference type="Gene3D" id="4.10.95.10">
    <property type="entry name" value="Cytochrome c oxidase, subunit VIa"/>
    <property type="match status" value="1"/>
</dbReference>
<dbReference type="GO" id="GO:0005743">
    <property type="term" value="C:mitochondrial inner membrane"/>
    <property type="evidence" value="ECO:0007669"/>
    <property type="project" value="UniProtKB-SubCell"/>
</dbReference>
<dbReference type="SUPFAM" id="SSF81411">
    <property type="entry name" value="Mitochondrial cytochrome c oxidase subunit VIa"/>
    <property type="match status" value="1"/>
</dbReference>
<evidence type="ECO:0000256" key="5">
    <source>
        <dbReference type="ARBA" id="ARBA00022792"/>
    </source>
</evidence>
<dbReference type="PANTHER" id="PTHR11504">
    <property type="entry name" value="CYTOCHROME C OXIDASE POLYPEPTIDE VIA"/>
    <property type="match status" value="1"/>
</dbReference>
<keyword evidence="13" id="KW-1185">Reference proteome</keyword>
<proteinExistence type="inferred from homology"/>
<organism evidence="12">
    <name type="scientific">Oppiella nova</name>
    <dbReference type="NCBI Taxonomy" id="334625"/>
    <lineage>
        <taxon>Eukaryota</taxon>
        <taxon>Metazoa</taxon>
        <taxon>Ecdysozoa</taxon>
        <taxon>Arthropoda</taxon>
        <taxon>Chelicerata</taxon>
        <taxon>Arachnida</taxon>
        <taxon>Acari</taxon>
        <taxon>Acariformes</taxon>
        <taxon>Sarcoptiformes</taxon>
        <taxon>Oribatida</taxon>
        <taxon>Brachypylina</taxon>
        <taxon>Oppioidea</taxon>
        <taxon>Oppiidae</taxon>
        <taxon>Oppiella</taxon>
    </lineage>
</organism>
<dbReference type="EMBL" id="OC915641">
    <property type="protein sequence ID" value="CAD7641315.1"/>
    <property type="molecule type" value="Genomic_DNA"/>
</dbReference>
<feature type="region of interest" description="Disordered" evidence="11">
    <location>
        <begin position="132"/>
        <end position="153"/>
    </location>
</feature>
<evidence type="ECO:0000256" key="4">
    <source>
        <dbReference type="ARBA" id="ARBA00022692"/>
    </source>
</evidence>
<evidence type="ECO:0000256" key="7">
    <source>
        <dbReference type="ARBA" id="ARBA00022989"/>
    </source>
</evidence>
<evidence type="ECO:0000313" key="12">
    <source>
        <dbReference type="EMBL" id="CAD7641315.1"/>
    </source>
</evidence>
<dbReference type="Proteomes" id="UP000728032">
    <property type="component" value="Unassembled WGS sequence"/>
</dbReference>
<dbReference type="InterPro" id="IPR001349">
    <property type="entry name" value="Cyt_c_oxidase_su6a"/>
</dbReference>
<keyword evidence="7" id="KW-1133">Transmembrane helix</keyword>
<evidence type="ECO:0000256" key="1">
    <source>
        <dbReference type="ARBA" id="ARBA00004434"/>
    </source>
</evidence>
<sequence>MHSTYGGIFPKIGNYVDLREFCERIPSKATMILSKASSLRPTLANELVLRSAMRWMSGAGGHAGHQPNPGLWQKVFLFVCIPAIGLSGLNTYLVEKEHHEHFSRPEFKPYEYMRIRTKPFPWGDGQRTLFHNPKVNPLPDGWEELPEDPHNKH</sequence>
<keyword evidence="8" id="KW-0496">Mitochondrion</keyword>
<dbReference type="Pfam" id="PF02046">
    <property type="entry name" value="COX6A"/>
    <property type="match status" value="1"/>
</dbReference>
<keyword evidence="4" id="KW-0812">Transmembrane</keyword>
<dbReference type="FunFam" id="4.10.95.10:FF:000001">
    <property type="entry name" value="Cytochrome c oxidase subunit 6A, mitochondrial"/>
    <property type="match status" value="1"/>
</dbReference>
<evidence type="ECO:0000256" key="2">
    <source>
        <dbReference type="ARBA" id="ARBA00004673"/>
    </source>
</evidence>
<name>A0A7R9LJ07_9ACAR</name>
<dbReference type="InterPro" id="IPR036418">
    <property type="entry name" value="Cyt_c_oxidase_su6a_sf"/>
</dbReference>
<evidence type="ECO:0000256" key="9">
    <source>
        <dbReference type="ARBA" id="ARBA00023136"/>
    </source>
</evidence>
<reference evidence="12" key="1">
    <citation type="submission" date="2020-11" db="EMBL/GenBank/DDBJ databases">
        <authorList>
            <person name="Tran Van P."/>
        </authorList>
    </citation>
    <scope>NUCLEOTIDE SEQUENCE</scope>
</reference>
<evidence type="ECO:0000256" key="10">
    <source>
        <dbReference type="RuleBase" id="RU004396"/>
    </source>
</evidence>
<protein>
    <recommendedName>
        <fullName evidence="14">Cytochrome c oxidase subunit</fullName>
    </recommendedName>
</protein>
<dbReference type="EMBL" id="CAJPVJ010000816">
    <property type="protein sequence ID" value="CAG2163460.1"/>
    <property type="molecule type" value="Genomic_DNA"/>
</dbReference>
<keyword evidence="9" id="KW-0472">Membrane</keyword>
<evidence type="ECO:0000256" key="3">
    <source>
        <dbReference type="ARBA" id="ARBA00005553"/>
    </source>
</evidence>
<dbReference type="CDD" id="cd00925">
    <property type="entry name" value="Cyt_c_Oxidase_VIa"/>
    <property type="match status" value="1"/>
</dbReference>
<dbReference type="GO" id="GO:0030234">
    <property type="term" value="F:enzyme regulator activity"/>
    <property type="evidence" value="ECO:0007669"/>
    <property type="project" value="TreeGrafter"/>
</dbReference>
<evidence type="ECO:0008006" key="14">
    <source>
        <dbReference type="Google" id="ProtNLM"/>
    </source>
</evidence>
<evidence type="ECO:0000256" key="11">
    <source>
        <dbReference type="SAM" id="MobiDB-lite"/>
    </source>
</evidence>
<accession>A0A7R9LJ07</accession>
<comment type="subcellular location">
    <subcellularLocation>
        <location evidence="1">Mitochondrion inner membrane</location>
        <topology evidence="1">Single-pass membrane protein</topology>
    </subcellularLocation>
</comment>
<dbReference type="AlphaFoldDB" id="A0A7R9LJ07"/>
<evidence type="ECO:0000313" key="13">
    <source>
        <dbReference type="Proteomes" id="UP000728032"/>
    </source>
</evidence>
<keyword evidence="5" id="KW-0999">Mitochondrion inner membrane</keyword>
<dbReference type="OrthoDB" id="5947505at2759"/>
<gene>
    <name evidence="12" type="ORF">ONB1V03_LOCUS3035</name>
</gene>
<comment type="similarity">
    <text evidence="3 10">Belongs to the cytochrome c oxidase subunit 6A family.</text>
</comment>